<evidence type="ECO:0000313" key="2">
    <source>
        <dbReference type="EMBL" id="OXM12985.1"/>
    </source>
</evidence>
<organism evidence="2 3">
    <name type="scientific">Paenibacillus herberti</name>
    <dbReference type="NCBI Taxonomy" id="1619309"/>
    <lineage>
        <taxon>Bacteria</taxon>
        <taxon>Bacillati</taxon>
        <taxon>Bacillota</taxon>
        <taxon>Bacilli</taxon>
        <taxon>Bacillales</taxon>
        <taxon>Paenibacillaceae</taxon>
        <taxon>Paenibacillus</taxon>
    </lineage>
</organism>
<dbReference type="RefSeq" id="WP_089526569.1">
    <property type="nucleotide sequence ID" value="NZ_NMUQ01000004.1"/>
</dbReference>
<feature type="transmembrane region" description="Helical" evidence="1">
    <location>
        <begin position="21"/>
        <end position="43"/>
    </location>
</feature>
<gene>
    <name evidence="2" type="ORF">CGZ75_22615</name>
</gene>
<dbReference type="OrthoDB" id="1797983at2"/>
<keyword evidence="1" id="KW-1133">Transmembrane helix</keyword>
<accession>A0A229NTB7</accession>
<dbReference type="Proteomes" id="UP000215145">
    <property type="component" value="Unassembled WGS sequence"/>
</dbReference>
<proteinExistence type="predicted"/>
<keyword evidence="1" id="KW-0812">Transmembrane</keyword>
<evidence type="ECO:0000256" key="1">
    <source>
        <dbReference type="SAM" id="Phobius"/>
    </source>
</evidence>
<dbReference type="AlphaFoldDB" id="A0A229NTB7"/>
<protein>
    <submittedName>
        <fullName evidence="2">Uncharacterized protein</fullName>
    </submittedName>
</protein>
<sequence length="162" mass="17766">MGIGKKAADPNEYRSQQFQRCLGLTVALILAVVLFSACSMSVLGGDSEPPLPQISSESGIIKVYQSSYCWGNVCADYAVPDTMLKDNEPDIVQKGEELTASFPGKDPKEIGLTLFRENKPEKSSNKGLIFQMPDKPGVYYYEFSGRWASGDSASYAFKVEVE</sequence>
<evidence type="ECO:0000313" key="3">
    <source>
        <dbReference type="Proteomes" id="UP000215145"/>
    </source>
</evidence>
<keyword evidence="3" id="KW-1185">Reference proteome</keyword>
<comment type="caution">
    <text evidence="2">The sequence shown here is derived from an EMBL/GenBank/DDBJ whole genome shotgun (WGS) entry which is preliminary data.</text>
</comment>
<reference evidence="2 3" key="1">
    <citation type="submission" date="2017-07" db="EMBL/GenBank/DDBJ databases">
        <title>Paenibacillus herberti R33 genome sequencing and assembly.</title>
        <authorList>
            <person name="Su W."/>
        </authorList>
    </citation>
    <scope>NUCLEOTIDE SEQUENCE [LARGE SCALE GENOMIC DNA]</scope>
    <source>
        <strain evidence="2 3">R33</strain>
    </source>
</reference>
<name>A0A229NTB7_9BACL</name>
<keyword evidence="1" id="KW-0472">Membrane</keyword>
<dbReference type="EMBL" id="NMUQ01000004">
    <property type="protein sequence ID" value="OXM12985.1"/>
    <property type="molecule type" value="Genomic_DNA"/>
</dbReference>